<dbReference type="EMBL" id="CP133616">
    <property type="protein sequence ID" value="WMV30855.1"/>
    <property type="molecule type" value="Genomic_DNA"/>
</dbReference>
<proteinExistence type="predicted"/>
<accession>A0AAF0R1A2</accession>
<protein>
    <submittedName>
        <fullName evidence="1">Uncharacterized protein</fullName>
    </submittedName>
</protein>
<gene>
    <name evidence="1" type="ORF">MTR67_024240</name>
</gene>
<dbReference type="Proteomes" id="UP001234989">
    <property type="component" value="Chromosome 5"/>
</dbReference>
<dbReference type="AlphaFoldDB" id="A0AAF0R1A2"/>
<name>A0AAF0R1A2_SOLVR</name>
<keyword evidence="2" id="KW-1185">Reference proteome</keyword>
<sequence length="132" mass="15874">MQNLHRLKKKRRGFAAYLLQTLNVFPGENLFNTRSTTEKRTSFDMLKSWEELEEGDHKKIGGEGVARFSNGYWYKARELNERGGRLAERRRLKWILFLLVEFTRKKKKLRKGRIWGLFERSYSNIYKILESL</sequence>
<evidence type="ECO:0000313" key="2">
    <source>
        <dbReference type="Proteomes" id="UP001234989"/>
    </source>
</evidence>
<organism evidence="1 2">
    <name type="scientific">Solanum verrucosum</name>
    <dbReference type="NCBI Taxonomy" id="315347"/>
    <lineage>
        <taxon>Eukaryota</taxon>
        <taxon>Viridiplantae</taxon>
        <taxon>Streptophyta</taxon>
        <taxon>Embryophyta</taxon>
        <taxon>Tracheophyta</taxon>
        <taxon>Spermatophyta</taxon>
        <taxon>Magnoliopsida</taxon>
        <taxon>eudicotyledons</taxon>
        <taxon>Gunneridae</taxon>
        <taxon>Pentapetalae</taxon>
        <taxon>asterids</taxon>
        <taxon>lamiids</taxon>
        <taxon>Solanales</taxon>
        <taxon>Solanaceae</taxon>
        <taxon>Solanoideae</taxon>
        <taxon>Solaneae</taxon>
        <taxon>Solanum</taxon>
    </lineage>
</organism>
<reference evidence="1" key="1">
    <citation type="submission" date="2023-08" db="EMBL/GenBank/DDBJ databases">
        <title>A de novo genome assembly of Solanum verrucosum Schlechtendal, a Mexican diploid species geographically isolated from the other diploid A-genome species in potato relatives.</title>
        <authorList>
            <person name="Hosaka K."/>
        </authorList>
    </citation>
    <scope>NUCLEOTIDE SEQUENCE</scope>
    <source>
        <tissue evidence="1">Young leaves</tissue>
    </source>
</reference>
<evidence type="ECO:0000313" key="1">
    <source>
        <dbReference type="EMBL" id="WMV30855.1"/>
    </source>
</evidence>